<dbReference type="AlphaFoldDB" id="H8I8N7"/>
<protein>
    <submittedName>
        <fullName evidence="1">Uncharacterized protein</fullName>
    </submittedName>
</protein>
<evidence type="ECO:0000313" key="2">
    <source>
        <dbReference type="Proteomes" id="UP000005233"/>
    </source>
</evidence>
<accession>H8I8N7</accession>
<name>H8I8N7_METCZ</name>
<dbReference type="RefSeq" id="WP_014405779.1">
    <property type="nucleotide sequence ID" value="NC_017034.1"/>
</dbReference>
<dbReference type="GeneID" id="11971313"/>
<dbReference type="Proteomes" id="UP000005233">
    <property type="component" value="Chromosome"/>
</dbReference>
<reference evidence="1 2" key="1">
    <citation type="journal article" date="2012" name="J. Bacteriol.">
        <title>Complete genome sequence of a thermophilic methanogen, Methanocella conradii HZ254, isolated from Chinese rice field soil.</title>
        <authorList>
            <person name="Lu Z."/>
            <person name="Lu Y."/>
        </authorList>
    </citation>
    <scope>NUCLEOTIDE SEQUENCE [LARGE SCALE GENOMIC DNA]</scope>
    <source>
        <strain evidence="2">DSM 24694 / JCM 17849 / CGMCC 1.5162 / HZ254</strain>
    </source>
</reference>
<organism evidence="1 2">
    <name type="scientific">Methanocella conradii (strain DSM 24694 / JCM 17849 / CGMCC 1.5162 / HZ254)</name>
    <dbReference type="NCBI Taxonomy" id="1041930"/>
    <lineage>
        <taxon>Archaea</taxon>
        <taxon>Methanobacteriati</taxon>
        <taxon>Methanobacteriota</taxon>
        <taxon>Stenosarchaea group</taxon>
        <taxon>Methanomicrobia</taxon>
        <taxon>Methanocellales</taxon>
        <taxon>Methanocellaceae</taxon>
        <taxon>Methanocella</taxon>
    </lineage>
</organism>
<keyword evidence="2" id="KW-1185">Reference proteome</keyword>
<dbReference type="eggNOG" id="arCOG02138">
    <property type="taxonomic scope" value="Archaea"/>
</dbReference>
<dbReference type="EMBL" id="CP003243">
    <property type="protein sequence ID" value="AFC99941.1"/>
    <property type="molecule type" value="Genomic_DNA"/>
</dbReference>
<dbReference type="KEGG" id="mez:Mtc_1187"/>
<gene>
    <name evidence="1" type="ordered locus">Mtc_1187</name>
</gene>
<sequence length="139" mass="15661">MARPNTCGAGITCQNSECSFYLVEEGKHIVKMGFNSAGHQVYMCRYCSGNFVETINTPLYYKHLDEKEIELIGKLACEKVGIRAIERITGHHRDTVGRIVKDLAGHAGFVEDLQATGLKASEEREMDEAWTFFKKRRGT</sequence>
<evidence type="ECO:0000313" key="1">
    <source>
        <dbReference type="EMBL" id="AFC99941.1"/>
    </source>
</evidence>
<dbReference type="HOGENOM" id="CLU_142658_0_0_2"/>
<proteinExistence type="predicted"/>
<dbReference type="OrthoDB" id="86086at2157"/>